<keyword evidence="2" id="KW-0564">Palmitate</keyword>
<dbReference type="SUPFAM" id="SSF56954">
    <property type="entry name" value="Outer membrane efflux proteins (OEP)"/>
    <property type="match status" value="1"/>
</dbReference>
<evidence type="ECO:0000313" key="4">
    <source>
        <dbReference type="EMBL" id="MCP9612035.1"/>
    </source>
</evidence>
<keyword evidence="2" id="KW-1134">Transmembrane beta strand</keyword>
<dbReference type="InterPro" id="IPR003423">
    <property type="entry name" value="OMP_efflux"/>
</dbReference>
<dbReference type="PANTHER" id="PTHR30203:SF31">
    <property type="entry name" value="RND EFFLUX SYSTEM, OUTER MEMBRANE LIPOPROTEIN, NODT"/>
    <property type="match status" value="1"/>
</dbReference>
<dbReference type="EMBL" id="JANDHW010000006">
    <property type="protein sequence ID" value="MCP9612035.1"/>
    <property type="molecule type" value="Genomic_DNA"/>
</dbReference>
<dbReference type="PANTHER" id="PTHR30203">
    <property type="entry name" value="OUTER MEMBRANE CATION EFFLUX PROTEIN"/>
    <property type="match status" value="1"/>
</dbReference>
<evidence type="ECO:0000256" key="1">
    <source>
        <dbReference type="ARBA" id="ARBA00007613"/>
    </source>
</evidence>
<dbReference type="Gene3D" id="1.20.1600.10">
    <property type="entry name" value="Outer membrane efflux proteins (OEP)"/>
    <property type="match status" value="1"/>
</dbReference>
<dbReference type="Gene3D" id="2.20.200.10">
    <property type="entry name" value="Outer membrane efflux proteins (OEP)"/>
    <property type="match status" value="1"/>
</dbReference>
<comment type="caution">
    <text evidence="4">The sequence shown here is derived from an EMBL/GenBank/DDBJ whole genome shotgun (WGS) entry which is preliminary data.</text>
</comment>
<keyword evidence="3" id="KW-0175">Coiled coil</keyword>
<evidence type="ECO:0000256" key="2">
    <source>
        <dbReference type="RuleBase" id="RU362097"/>
    </source>
</evidence>
<organism evidence="4 5">
    <name type="scientific">Coprobacter tertius</name>
    <dbReference type="NCBI Taxonomy" id="2944915"/>
    <lineage>
        <taxon>Bacteria</taxon>
        <taxon>Pseudomonadati</taxon>
        <taxon>Bacteroidota</taxon>
        <taxon>Bacteroidia</taxon>
        <taxon>Bacteroidales</taxon>
        <taxon>Barnesiellaceae</taxon>
        <taxon>Coprobacter</taxon>
    </lineage>
</organism>
<feature type="coiled-coil region" evidence="3">
    <location>
        <begin position="362"/>
        <end position="389"/>
    </location>
</feature>
<evidence type="ECO:0000313" key="5">
    <source>
        <dbReference type="Proteomes" id="UP001205603"/>
    </source>
</evidence>
<dbReference type="NCBIfam" id="TIGR01845">
    <property type="entry name" value="outer_NodT"/>
    <property type="match status" value="1"/>
</dbReference>
<sequence>MGLKRITVVLTGLVLCLVFYCDKTFAQQRDNRYLENEMPANWDPDSLFVQTLPIEDSWWQGFNDTLLDSLISKAVENNYDLLMAADRIRQAKAVFRESQAGFYPGVSFSGGWTRQQSSENTTRMPYPIDRITQYASAEASVNWEIDVFGSIRNRMKASKEMYRASREDYNAVMVSLCAQVASGYAQLRTYQQQRIVAEQNIASQKAILHITEVRYNTGLVSQLDVAQAKTVYYSTKASLPALEAAIEQQINGLSILLGLYPSELKPVLITAAPLPDYLKLVSVGIPANLLRQRPDIRAAERTVASYAASVGAAKSDYLPKFYLKGSIGFASREMDNFFNNKSLTYQIAPTLNWTLFQGTQRIQALKAAKAQLDENIRQYNQTVLNAVQEVENAMSGYSGSIKQVVALREVIVQSELTLKLSLDLYKQGLAPFQNVLDAQRSLLSYQNSLVSAQGGALSYLIQLYRAVGGGWLGQ</sequence>
<evidence type="ECO:0000256" key="3">
    <source>
        <dbReference type="SAM" id="Coils"/>
    </source>
</evidence>
<dbReference type="Pfam" id="PF02321">
    <property type="entry name" value="OEP"/>
    <property type="match status" value="2"/>
</dbReference>
<dbReference type="RefSeq" id="WP_255027257.1">
    <property type="nucleotide sequence ID" value="NZ_JANDHW010000006.1"/>
</dbReference>
<name>A0ABT1MHE4_9BACT</name>
<keyword evidence="5" id="KW-1185">Reference proteome</keyword>
<proteinExistence type="inferred from homology"/>
<dbReference type="InterPro" id="IPR010131">
    <property type="entry name" value="MdtP/NodT-like"/>
</dbReference>
<comment type="subcellular location">
    <subcellularLocation>
        <location evidence="2">Cell membrane</location>
        <topology evidence="2">Lipid-anchor</topology>
    </subcellularLocation>
</comment>
<accession>A0ABT1MHE4</accession>
<gene>
    <name evidence="4" type="ORF">NMU02_08025</name>
</gene>
<dbReference type="Proteomes" id="UP001205603">
    <property type="component" value="Unassembled WGS sequence"/>
</dbReference>
<keyword evidence="2" id="KW-0812">Transmembrane</keyword>
<keyword evidence="2" id="KW-0472">Membrane</keyword>
<keyword evidence="2" id="KW-0449">Lipoprotein</keyword>
<comment type="similarity">
    <text evidence="1 2">Belongs to the outer membrane factor (OMF) (TC 1.B.17) family.</text>
</comment>
<protein>
    <submittedName>
        <fullName evidence="4">Efflux transporter outer membrane subunit</fullName>
    </submittedName>
</protein>
<reference evidence="4 5" key="1">
    <citation type="submission" date="2022-07" db="EMBL/GenBank/DDBJ databases">
        <title>Fecal culturing of patients with breast cancer.</title>
        <authorList>
            <person name="Teng N.M.Y."/>
            <person name="Kiu R."/>
            <person name="Evans R."/>
            <person name="Baker D.J."/>
            <person name="Zenner C."/>
            <person name="Robinson S.D."/>
            <person name="Hall L.J."/>
        </authorList>
    </citation>
    <scope>NUCLEOTIDE SEQUENCE [LARGE SCALE GENOMIC DNA]</scope>
    <source>
        <strain evidence="4 5">LH1063</strain>
    </source>
</reference>